<feature type="transmembrane region" description="Helical" evidence="1">
    <location>
        <begin position="221"/>
        <end position="242"/>
    </location>
</feature>
<feature type="transmembrane region" description="Helical" evidence="1">
    <location>
        <begin position="248"/>
        <end position="271"/>
    </location>
</feature>
<dbReference type="InterPro" id="IPR005240">
    <property type="entry name" value="DUF389"/>
</dbReference>
<evidence type="ECO:0000313" key="3">
    <source>
        <dbReference type="Proteomes" id="UP000708208"/>
    </source>
</evidence>
<evidence type="ECO:0000313" key="2">
    <source>
        <dbReference type="EMBL" id="CAG7659358.1"/>
    </source>
</evidence>
<dbReference type="Proteomes" id="UP000708208">
    <property type="component" value="Unassembled WGS sequence"/>
</dbReference>
<proteinExistence type="predicted"/>
<sequence>MSLFVVTVPTREHELSLRKKELVIQNAIHVSETSSPTGSVDLSNTSANQLKYMALTGGRPMEIIVSDDFMEIKEQAADPGSSFSALISPQLLDDEKIQAQIEKYFLEKHLEDTLDVFGITNATWTPTFGGIMSLVEFTTSANVTDTIIKRFQSVGIGSKYESTLTVLTATVYYGPTKFAEEKRNEDDEEEKQGSGWSDFVQSIKARLTVAQVVSQIRSMTVLNFDFLMFVIVAALIACLGLLENNSVILVASMLISPLMGPIMAFTFASVIRDIPLLKTGIKSEIIGLSICLFVGFGTGCCMESEAFHGPWYSVDQWPTKEMIGRGQWRSLIVGVLMAVPSGIGVALSVLAGNAGSLVGVAIAASLLPPAVNCGLFWGLAFVIWVKDGARNGKWKPTCGSITVAKHSSINYAPMYCNNIIYEYSTLGIMSFGLTVVNIVVIFIVAVLILKIKEVAPYTTRQSLRRFWKEDVAMAREYNGAHLGQDMRTGILRDLDQTDNPDEVKKKLDQDQVFRQVNRRIIGGGGGDNTLLNNYKRGESNPILSDIELPRSRKQNEGKQDPRKSSGGWFGWFGSSSAAAKSKYPLPRIFKLKGQNKTIAPSRNIWISYKTVEVLRTDVYASTWLP</sequence>
<dbReference type="PANTHER" id="PTHR20992:SF9">
    <property type="entry name" value="AT15442P-RELATED"/>
    <property type="match status" value="1"/>
</dbReference>
<comment type="caution">
    <text evidence="2">The sequence shown here is derived from an EMBL/GenBank/DDBJ whole genome shotgun (WGS) entry which is preliminary data.</text>
</comment>
<protein>
    <submittedName>
        <fullName evidence="2">Uncharacterized protein</fullName>
    </submittedName>
</protein>
<feature type="transmembrane region" description="Helical" evidence="1">
    <location>
        <begin position="357"/>
        <end position="385"/>
    </location>
</feature>
<evidence type="ECO:0000256" key="1">
    <source>
        <dbReference type="SAM" id="Phobius"/>
    </source>
</evidence>
<keyword evidence="1" id="KW-0812">Transmembrane</keyword>
<dbReference type="AlphaFoldDB" id="A0A8J2J626"/>
<dbReference type="PANTHER" id="PTHR20992">
    <property type="entry name" value="AT15442P-RELATED"/>
    <property type="match status" value="1"/>
</dbReference>
<organism evidence="2 3">
    <name type="scientific">Allacma fusca</name>
    <dbReference type="NCBI Taxonomy" id="39272"/>
    <lineage>
        <taxon>Eukaryota</taxon>
        <taxon>Metazoa</taxon>
        <taxon>Ecdysozoa</taxon>
        <taxon>Arthropoda</taxon>
        <taxon>Hexapoda</taxon>
        <taxon>Collembola</taxon>
        <taxon>Symphypleona</taxon>
        <taxon>Sminthuridae</taxon>
        <taxon>Allacma</taxon>
    </lineage>
</organism>
<keyword evidence="3" id="KW-1185">Reference proteome</keyword>
<reference evidence="2" key="1">
    <citation type="submission" date="2021-06" db="EMBL/GenBank/DDBJ databases">
        <authorList>
            <person name="Hodson N. C."/>
            <person name="Mongue J. A."/>
            <person name="Jaron S. K."/>
        </authorList>
    </citation>
    <scope>NUCLEOTIDE SEQUENCE</scope>
</reference>
<feature type="transmembrane region" description="Helical" evidence="1">
    <location>
        <begin position="428"/>
        <end position="449"/>
    </location>
</feature>
<dbReference type="OrthoDB" id="543859at2759"/>
<dbReference type="Pfam" id="PF04087">
    <property type="entry name" value="DUF389"/>
    <property type="match status" value="1"/>
</dbReference>
<keyword evidence="1" id="KW-0472">Membrane</keyword>
<gene>
    <name evidence="2" type="ORF">AFUS01_LOCUS1181</name>
</gene>
<dbReference type="EMBL" id="CAJVCH010006549">
    <property type="protein sequence ID" value="CAG7659358.1"/>
    <property type="molecule type" value="Genomic_DNA"/>
</dbReference>
<keyword evidence="1" id="KW-1133">Transmembrane helix</keyword>
<accession>A0A8J2J626</accession>
<feature type="transmembrane region" description="Helical" evidence="1">
    <location>
        <begin position="330"/>
        <end position="351"/>
    </location>
</feature>
<name>A0A8J2J626_9HEXA</name>